<protein>
    <submittedName>
        <fullName evidence="2">Uncharacterized protein</fullName>
    </submittedName>
</protein>
<reference evidence="2 3" key="1">
    <citation type="submission" date="2021-06" db="EMBL/GenBank/DDBJ databases">
        <title>Caerostris extrusa draft genome.</title>
        <authorList>
            <person name="Kono N."/>
            <person name="Arakawa K."/>
        </authorList>
    </citation>
    <scope>NUCLEOTIDE SEQUENCE [LARGE SCALE GENOMIC DNA]</scope>
</reference>
<comment type="caution">
    <text evidence="2">The sequence shown here is derived from an EMBL/GenBank/DDBJ whole genome shotgun (WGS) entry which is preliminary data.</text>
</comment>
<accession>A0AAV4UCG4</accession>
<feature type="compositionally biased region" description="Polar residues" evidence="1">
    <location>
        <begin position="7"/>
        <end position="16"/>
    </location>
</feature>
<proteinExistence type="predicted"/>
<sequence length="117" mass="13323">MCFEWKQPNSRASFSPNPKMKATSGTDCRHQITKCSEEPPSSRQILKNISQMFYIFAVLSAINQEMIYSGVILSSRNTLLIKEWGKRISRNNMMNTTLCALNGNNPIQEPVSHQTQK</sequence>
<feature type="region of interest" description="Disordered" evidence="1">
    <location>
        <begin position="1"/>
        <end position="34"/>
    </location>
</feature>
<evidence type="ECO:0000256" key="1">
    <source>
        <dbReference type="SAM" id="MobiDB-lite"/>
    </source>
</evidence>
<organism evidence="2 3">
    <name type="scientific">Caerostris extrusa</name>
    <name type="common">Bark spider</name>
    <name type="synonym">Caerostris bankana</name>
    <dbReference type="NCBI Taxonomy" id="172846"/>
    <lineage>
        <taxon>Eukaryota</taxon>
        <taxon>Metazoa</taxon>
        <taxon>Ecdysozoa</taxon>
        <taxon>Arthropoda</taxon>
        <taxon>Chelicerata</taxon>
        <taxon>Arachnida</taxon>
        <taxon>Araneae</taxon>
        <taxon>Araneomorphae</taxon>
        <taxon>Entelegynae</taxon>
        <taxon>Araneoidea</taxon>
        <taxon>Araneidae</taxon>
        <taxon>Caerostris</taxon>
    </lineage>
</organism>
<dbReference type="AlphaFoldDB" id="A0AAV4UCG4"/>
<evidence type="ECO:0000313" key="3">
    <source>
        <dbReference type="Proteomes" id="UP001054945"/>
    </source>
</evidence>
<evidence type="ECO:0000313" key="2">
    <source>
        <dbReference type="EMBL" id="GIY55448.1"/>
    </source>
</evidence>
<dbReference type="EMBL" id="BPLR01012642">
    <property type="protein sequence ID" value="GIY55448.1"/>
    <property type="molecule type" value="Genomic_DNA"/>
</dbReference>
<dbReference type="Proteomes" id="UP001054945">
    <property type="component" value="Unassembled WGS sequence"/>
</dbReference>
<keyword evidence="3" id="KW-1185">Reference proteome</keyword>
<gene>
    <name evidence="2" type="ORF">CEXT_806491</name>
</gene>
<name>A0AAV4UCG4_CAEEX</name>